<evidence type="ECO:0000313" key="2">
    <source>
        <dbReference type="EMBL" id="OQU76186.1"/>
    </source>
</evidence>
<sequence>MGAFGFSKSGFLFGWVKFWLFSCVSQALSDHPYDQSQTQVEISSWCFFWSQASVGSVPAHVLLLLISQTQHLLASLFHRTPPRPRTMMQAMSFFSARDPTLLLVTGSHGRHEGPAGAPSPLLQIRP</sequence>
<feature type="signal peptide" evidence="1">
    <location>
        <begin position="1"/>
        <end position="29"/>
    </location>
</feature>
<dbReference type="Gramene" id="OQU76186">
    <property type="protein sequence ID" value="OQU76186"/>
    <property type="gene ID" value="SORBI_3010G105250"/>
</dbReference>
<dbReference type="Proteomes" id="UP000000768">
    <property type="component" value="Chromosome 10"/>
</dbReference>
<reference evidence="3" key="2">
    <citation type="journal article" date="2018" name="Plant J.">
        <title>The Sorghum bicolor reference genome: improved assembly, gene annotations, a transcriptome atlas, and signatures of genome organization.</title>
        <authorList>
            <person name="McCormick R.F."/>
            <person name="Truong S.K."/>
            <person name="Sreedasyam A."/>
            <person name="Jenkins J."/>
            <person name="Shu S."/>
            <person name="Sims D."/>
            <person name="Kennedy M."/>
            <person name="Amirebrahimi M."/>
            <person name="Weers B.D."/>
            <person name="McKinley B."/>
            <person name="Mattison A."/>
            <person name="Morishige D.T."/>
            <person name="Grimwood J."/>
            <person name="Schmutz J."/>
            <person name="Mullet J.E."/>
        </authorList>
    </citation>
    <scope>NUCLEOTIDE SEQUENCE [LARGE SCALE GENOMIC DNA]</scope>
    <source>
        <strain evidence="3">cv. BTx623</strain>
    </source>
</reference>
<protein>
    <recommendedName>
        <fullName evidence="4">Secreted protein</fullName>
    </recommendedName>
</protein>
<dbReference type="EMBL" id="CM000769">
    <property type="protein sequence ID" value="OQU76186.1"/>
    <property type="molecule type" value="Genomic_DNA"/>
</dbReference>
<proteinExistence type="predicted"/>
<dbReference type="AlphaFoldDB" id="A0A1W0VSD0"/>
<feature type="chain" id="PRO_5013275055" description="Secreted protein" evidence="1">
    <location>
        <begin position="30"/>
        <end position="126"/>
    </location>
</feature>
<name>A0A1W0VSD0_SORBI</name>
<evidence type="ECO:0000313" key="3">
    <source>
        <dbReference type="Proteomes" id="UP000000768"/>
    </source>
</evidence>
<evidence type="ECO:0000256" key="1">
    <source>
        <dbReference type="SAM" id="SignalP"/>
    </source>
</evidence>
<keyword evidence="3" id="KW-1185">Reference proteome</keyword>
<organism evidence="2 3">
    <name type="scientific">Sorghum bicolor</name>
    <name type="common">Sorghum</name>
    <name type="synonym">Sorghum vulgare</name>
    <dbReference type="NCBI Taxonomy" id="4558"/>
    <lineage>
        <taxon>Eukaryota</taxon>
        <taxon>Viridiplantae</taxon>
        <taxon>Streptophyta</taxon>
        <taxon>Embryophyta</taxon>
        <taxon>Tracheophyta</taxon>
        <taxon>Spermatophyta</taxon>
        <taxon>Magnoliopsida</taxon>
        <taxon>Liliopsida</taxon>
        <taxon>Poales</taxon>
        <taxon>Poaceae</taxon>
        <taxon>PACMAD clade</taxon>
        <taxon>Panicoideae</taxon>
        <taxon>Andropogonodae</taxon>
        <taxon>Andropogoneae</taxon>
        <taxon>Sorghinae</taxon>
        <taxon>Sorghum</taxon>
    </lineage>
</organism>
<dbReference type="InParanoid" id="A0A1W0VSD0"/>
<reference evidence="2 3" key="1">
    <citation type="journal article" date="2009" name="Nature">
        <title>The Sorghum bicolor genome and the diversification of grasses.</title>
        <authorList>
            <person name="Paterson A.H."/>
            <person name="Bowers J.E."/>
            <person name="Bruggmann R."/>
            <person name="Dubchak I."/>
            <person name="Grimwood J."/>
            <person name="Gundlach H."/>
            <person name="Haberer G."/>
            <person name="Hellsten U."/>
            <person name="Mitros T."/>
            <person name="Poliakov A."/>
            <person name="Schmutz J."/>
            <person name="Spannagl M."/>
            <person name="Tang H."/>
            <person name="Wang X."/>
            <person name="Wicker T."/>
            <person name="Bharti A.K."/>
            <person name="Chapman J."/>
            <person name="Feltus F.A."/>
            <person name="Gowik U."/>
            <person name="Grigoriev I.V."/>
            <person name="Lyons E."/>
            <person name="Maher C.A."/>
            <person name="Martis M."/>
            <person name="Narechania A."/>
            <person name="Otillar R.P."/>
            <person name="Penning B.W."/>
            <person name="Salamov A.A."/>
            <person name="Wang Y."/>
            <person name="Zhang L."/>
            <person name="Carpita N.C."/>
            <person name="Freeling M."/>
            <person name="Gingle A.R."/>
            <person name="Hash C.T."/>
            <person name="Keller B."/>
            <person name="Klein P."/>
            <person name="Kresovich S."/>
            <person name="McCann M.C."/>
            <person name="Ming R."/>
            <person name="Peterson D.G."/>
            <person name="Mehboob-ur-Rahman"/>
            <person name="Ware D."/>
            <person name="Westhoff P."/>
            <person name="Mayer K.F."/>
            <person name="Messing J."/>
            <person name="Rokhsar D.S."/>
        </authorList>
    </citation>
    <scope>NUCLEOTIDE SEQUENCE [LARGE SCALE GENOMIC DNA]</scope>
    <source>
        <strain evidence="3">cv. BTx623</strain>
    </source>
</reference>
<keyword evidence="1" id="KW-0732">Signal</keyword>
<evidence type="ECO:0008006" key="4">
    <source>
        <dbReference type="Google" id="ProtNLM"/>
    </source>
</evidence>
<gene>
    <name evidence="2" type="ORF">SORBI_3010G105250</name>
</gene>
<accession>A0A1W0VSD0</accession>